<dbReference type="SMART" id="SM00637">
    <property type="entry name" value="CBD_II"/>
    <property type="match status" value="1"/>
</dbReference>
<comment type="caution">
    <text evidence="4">The sequence shown here is derived from an EMBL/GenBank/DDBJ whole genome shotgun (WGS) entry which is preliminary data.</text>
</comment>
<dbReference type="RefSeq" id="WP_112225522.1">
    <property type="nucleotide sequence ID" value="NZ_QLTT01000001.1"/>
</dbReference>
<evidence type="ECO:0000259" key="3">
    <source>
        <dbReference type="PROSITE" id="PS51173"/>
    </source>
</evidence>
<dbReference type="EMBL" id="QLTT01000001">
    <property type="protein sequence ID" value="RAS70450.1"/>
    <property type="molecule type" value="Genomic_DNA"/>
</dbReference>
<dbReference type="SUPFAM" id="SSF50199">
    <property type="entry name" value="Staphylococcal nuclease"/>
    <property type="match status" value="1"/>
</dbReference>
<proteinExistence type="predicted"/>
<feature type="domain" description="CBM2" evidence="3">
    <location>
        <begin position="188"/>
        <end position="298"/>
    </location>
</feature>
<dbReference type="Gene3D" id="2.40.50.90">
    <property type="match status" value="1"/>
</dbReference>
<feature type="chain" id="PRO_5046445378" evidence="2">
    <location>
        <begin position="25"/>
        <end position="298"/>
    </location>
</feature>
<feature type="compositionally biased region" description="Pro residues" evidence="1">
    <location>
        <begin position="166"/>
        <end position="182"/>
    </location>
</feature>
<dbReference type="Proteomes" id="UP000248714">
    <property type="component" value="Unassembled WGS sequence"/>
</dbReference>
<dbReference type="InterPro" id="IPR035437">
    <property type="entry name" value="SNase_OB-fold_sf"/>
</dbReference>
<dbReference type="Gene3D" id="2.60.40.290">
    <property type="match status" value="1"/>
</dbReference>
<reference evidence="4 5" key="1">
    <citation type="submission" date="2018-06" db="EMBL/GenBank/DDBJ databases">
        <title>Genomic Encyclopedia of Type Strains, Phase IV (KMG-IV): sequencing the most valuable type-strain genomes for metagenomic binning, comparative biology and taxonomic classification.</title>
        <authorList>
            <person name="Goeker M."/>
        </authorList>
    </citation>
    <scope>NUCLEOTIDE SEQUENCE [LARGE SCALE GENOMIC DNA]</scope>
    <source>
        <strain evidence="4 5">DSM 45479</strain>
    </source>
</reference>
<evidence type="ECO:0000313" key="5">
    <source>
        <dbReference type="Proteomes" id="UP000248714"/>
    </source>
</evidence>
<dbReference type="InterPro" id="IPR008965">
    <property type="entry name" value="CBM2/CBM3_carb-bd_dom_sf"/>
</dbReference>
<dbReference type="Pfam" id="PF00553">
    <property type="entry name" value="CBM_2"/>
    <property type="match status" value="1"/>
</dbReference>
<keyword evidence="2" id="KW-0732">Signal</keyword>
<dbReference type="InterPro" id="IPR012291">
    <property type="entry name" value="CBM2_carb-bd_dom_sf"/>
</dbReference>
<evidence type="ECO:0000256" key="2">
    <source>
        <dbReference type="SAM" id="SignalP"/>
    </source>
</evidence>
<accession>A0ABX9EKA1</accession>
<sequence length="298" mass="30847">MSSRSAISAVAAIFLATGCTGSPAPVTSAPPTTHRLIAPPTIANTLTVHGVEDGRTVLLSDGTRIRVAGLAAPEECWAGAATAFAKAFLLDKPVKVDPGDPAIVDEAPLWLDDGTEYALLAVSQGVLRGDSPHDPAFRDAEAAATKAGLGLWGAPCRGQAKGPTSTTPPPPPPTAAPAPKPAPTTTTTPAPVFGCAVNYRVTYRWNGGYNADVTITNTGNTPISGWTLRWTFTRGQIMTDIWNATGQQSGSNVTATNVSYSANIPVGGTQVVGYTGNHRAENPDPIGFSLNNHPCQIR</sequence>
<dbReference type="SUPFAM" id="SSF49384">
    <property type="entry name" value="Carbohydrate-binding domain"/>
    <property type="match status" value="1"/>
</dbReference>
<protein>
    <submittedName>
        <fullName evidence="4">Cellulose binding domain-containing protein</fullName>
    </submittedName>
</protein>
<evidence type="ECO:0000313" key="4">
    <source>
        <dbReference type="EMBL" id="RAS70450.1"/>
    </source>
</evidence>
<name>A0ABX9EKA1_9PSEU</name>
<dbReference type="PROSITE" id="PS51257">
    <property type="entry name" value="PROKAR_LIPOPROTEIN"/>
    <property type="match status" value="1"/>
</dbReference>
<feature type="signal peptide" evidence="2">
    <location>
        <begin position="1"/>
        <end position="24"/>
    </location>
</feature>
<keyword evidence="5" id="KW-1185">Reference proteome</keyword>
<dbReference type="PROSITE" id="PS51173">
    <property type="entry name" value="CBM2"/>
    <property type="match status" value="1"/>
</dbReference>
<dbReference type="InterPro" id="IPR001919">
    <property type="entry name" value="CBD2"/>
</dbReference>
<feature type="region of interest" description="Disordered" evidence="1">
    <location>
        <begin position="154"/>
        <end position="191"/>
    </location>
</feature>
<gene>
    <name evidence="4" type="ORF">C8D87_101750</name>
</gene>
<organism evidence="4 5">
    <name type="scientific">Lentzea atacamensis</name>
    <dbReference type="NCBI Taxonomy" id="531938"/>
    <lineage>
        <taxon>Bacteria</taxon>
        <taxon>Bacillati</taxon>
        <taxon>Actinomycetota</taxon>
        <taxon>Actinomycetes</taxon>
        <taxon>Pseudonocardiales</taxon>
        <taxon>Pseudonocardiaceae</taxon>
        <taxon>Lentzea</taxon>
    </lineage>
</organism>
<evidence type="ECO:0000256" key="1">
    <source>
        <dbReference type="SAM" id="MobiDB-lite"/>
    </source>
</evidence>